<dbReference type="OrthoDB" id="17646at2759"/>
<dbReference type="CTD" id="54951"/>
<dbReference type="Pfam" id="PF07258">
    <property type="entry name" value="COMM_domain"/>
    <property type="match status" value="1"/>
</dbReference>
<dbReference type="RefSeq" id="XP_014167559.2">
    <property type="nucleotide sequence ID" value="XM_014312084.2"/>
</dbReference>
<evidence type="ECO:0000313" key="3">
    <source>
        <dbReference type="Proteomes" id="UP000504602"/>
    </source>
</evidence>
<dbReference type="FunCoup" id="A0A6I9ZD29">
    <property type="interactions" value="95"/>
</dbReference>
<feature type="domain" description="COMM" evidence="2">
    <location>
        <begin position="164"/>
        <end position="231"/>
    </location>
</feature>
<accession>A0A6I9ZD29</accession>
<evidence type="ECO:0000259" key="2">
    <source>
        <dbReference type="PROSITE" id="PS51269"/>
    </source>
</evidence>
<dbReference type="Proteomes" id="UP000504602">
    <property type="component" value="Unplaced"/>
</dbReference>
<proteinExistence type="predicted"/>
<feature type="region of interest" description="Disordered" evidence="1">
    <location>
        <begin position="20"/>
        <end position="48"/>
    </location>
</feature>
<dbReference type="GeneID" id="102039161"/>
<dbReference type="PANTHER" id="PTHR16231">
    <property type="entry name" value="COMM DOMAIN-CONTAINING PROTEIN 4-8 FAMILY MEMBER"/>
    <property type="match status" value="1"/>
</dbReference>
<dbReference type="PROSITE" id="PS51269">
    <property type="entry name" value="COMM"/>
    <property type="match status" value="1"/>
</dbReference>
<dbReference type="CDD" id="cd04756">
    <property type="entry name" value="Commd8"/>
    <property type="match status" value="1"/>
</dbReference>
<dbReference type="PANTHER" id="PTHR16231:SF0">
    <property type="entry name" value="COMM DOMAIN-CONTAINING PROTEIN 8"/>
    <property type="match status" value="1"/>
</dbReference>
<dbReference type="AlphaFoldDB" id="A0A6I9ZD29"/>
<dbReference type="InParanoid" id="A0A6I9ZD29"/>
<dbReference type="InterPro" id="IPR055184">
    <property type="entry name" value="COMMD8_HN"/>
</dbReference>
<evidence type="ECO:0000313" key="4">
    <source>
        <dbReference type="RefSeq" id="XP_014167559.2"/>
    </source>
</evidence>
<dbReference type="KEGG" id="gfr:102039161"/>
<dbReference type="InterPro" id="IPR017920">
    <property type="entry name" value="COMM"/>
</dbReference>
<keyword evidence="3" id="KW-1185">Reference proteome</keyword>
<protein>
    <submittedName>
        <fullName evidence="4">COMM domain-containing protein 8</fullName>
    </submittedName>
</protein>
<dbReference type="InterPro" id="IPR047155">
    <property type="entry name" value="COMMD4/6/7/8"/>
</dbReference>
<sequence>MNTPPSPIKAYAEKCVLGTGEERQGHTAHTPLPKRTGRSRHVPRGWDSNLRPGADEGGCLHVRMRAADGAFLHKVIDGICGRAYPRYQDYSNVWSLSEWMEVLEETMRYFKTAVGKNMSDEEAAQQIIELNSDYQEAITKCLKGRKEEIRTALVENVNEISSAQLQDFDWQLKLALSSDKISMLQMPLLNLDLDVRENGEIKPVSIEMNKEELQNLINALEAANKVVLQLK</sequence>
<dbReference type="Pfam" id="PF22838">
    <property type="entry name" value="COMMD8_HN"/>
    <property type="match status" value="1"/>
</dbReference>
<evidence type="ECO:0000256" key="1">
    <source>
        <dbReference type="SAM" id="MobiDB-lite"/>
    </source>
</evidence>
<gene>
    <name evidence="4" type="primary">COMMD8</name>
</gene>
<reference evidence="4" key="1">
    <citation type="submission" date="2025-08" db="UniProtKB">
        <authorList>
            <consortium name="RefSeq"/>
        </authorList>
    </citation>
    <scope>IDENTIFICATION</scope>
</reference>
<organism evidence="3 4">
    <name type="scientific">Geospiza fortis</name>
    <name type="common">Medium ground-finch</name>
    <dbReference type="NCBI Taxonomy" id="48883"/>
    <lineage>
        <taxon>Eukaryota</taxon>
        <taxon>Metazoa</taxon>
        <taxon>Chordata</taxon>
        <taxon>Craniata</taxon>
        <taxon>Vertebrata</taxon>
        <taxon>Euteleostomi</taxon>
        <taxon>Archelosauria</taxon>
        <taxon>Archosauria</taxon>
        <taxon>Dinosauria</taxon>
        <taxon>Saurischia</taxon>
        <taxon>Theropoda</taxon>
        <taxon>Coelurosauria</taxon>
        <taxon>Aves</taxon>
        <taxon>Neognathae</taxon>
        <taxon>Neoaves</taxon>
        <taxon>Telluraves</taxon>
        <taxon>Australaves</taxon>
        <taxon>Passeriformes</taxon>
        <taxon>Thraupidae</taxon>
        <taxon>Geospiza</taxon>
    </lineage>
</organism>
<dbReference type="InterPro" id="IPR047235">
    <property type="entry name" value="COMMD8"/>
</dbReference>
<name>A0A6I9ZD29_GEOFO</name>